<dbReference type="SUPFAM" id="SSF46579">
    <property type="entry name" value="Prefoldin"/>
    <property type="match status" value="1"/>
</dbReference>
<keyword evidence="5" id="KW-1185">Reference proteome</keyword>
<gene>
    <name evidence="4" type="ORF">KK1_029242</name>
</gene>
<keyword evidence="2" id="KW-0143">Chaperone</keyword>
<keyword evidence="3" id="KW-0175">Coiled coil</keyword>
<evidence type="ECO:0000256" key="2">
    <source>
        <dbReference type="ARBA" id="ARBA00023186"/>
    </source>
</evidence>
<dbReference type="InterPro" id="IPR002777">
    <property type="entry name" value="PFD_beta-like"/>
</dbReference>
<dbReference type="OMA" id="REMIQQK"/>
<dbReference type="Proteomes" id="UP000075243">
    <property type="component" value="Unassembled WGS sequence"/>
</dbReference>
<proteinExistence type="inferred from homology"/>
<feature type="coiled-coil region" evidence="3">
    <location>
        <begin position="71"/>
        <end position="98"/>
    </location>
</feature>
<evidence type="ECO:0000256" key="3">
    <source>
        <dbReference type="SAM" id="Coils"/>
    </source>
</evidence>
<feature type="coiled-coil region" evidence="3">
    <location>
        <begin position="1"/>
        <end position="35"/>
    </location>
</feature>
<comment type="similarity">
    <text evidence="1">Belongs to the prefoldin subunit beta family.</text>
</comment>
<dbReference type="GO" id="GO:0051082">
    <property type="term" value="F:unfolded protein binding"/>
    <property type="evidence" value="ECO:0007669"/>
    <property type="project" value="InterPro"/>
</dbReference>
<dbReference type="STRING" id="3821.A0A151S2N4"/>
<sequence>MIETTGKLKQVQNQMRSKEAEKKRAFLTMEELKQVPDDTNVYKSIGMFVLETKATLMNEQENKFKDGEASITTLQSSKEYLEKQMAEVENNLRELLQQDPGLARQIMSMNVV</sequence>
<dbReference type="PANTHER" id="PTHR20903:SF0">
    <property type="entry name" value="PREFOLDIN SUBUNIT 1"/>
    <property type="match status" value="1"/>
</dbReference>
<dbReference type="EMBL" id="KQ483485">
    <property type="protein sequence ID" value="KYP49039.1"/>
    <property type="molecule type" value="Genomic_DNA"/>
</dbReference>
<organism evidence="4 5">
    <name type="scientific">Cajanus cajan</name>
    <name type="common">Pigeon pea</name>
    <name type="synonym">Cajanus indicus</name>
    <dbReference type="NCBI Taxonomy" id="3821"/>
    <lineage>
        <taxon>Eukaryota</taxon>
        <taxon>Viridiplantae</taxon>
        <taxon>Streptophyta</taxon>
        <taxon>Embryophyta</taxon>
        <taxon>Tracheophyta</taxon>
        <taxon>Spermatophyta</taxon>
        <taxon>Magnoliopsida</taxon>
        <taxon>eudicotyledons</taxon>
        <taxon>Gunneridae</taxon>
        <taxon>Pentapetalae</taxon>
        <taxon>rosids</taxon>
        <taxon>fabids</taxon>
        <taxon>Fabales</taxon>
        <taxon>Fabaceae</taxon>
        <taxon>Papilionoideae</taxon>
        <taxon>50 kb inversion clade</taxon>
        <taxon>NPAAA clade</taxon>
        <taxon>indigoferoid/millettioid clade</taxon>
        <taxon>Phaseoleae</taxon>
        <taxon>Cajanus</taxon>
    </lineage>
</organism>
<dbReference type="GO" id="GO:0016272">
    <property type="term" value="C:prefoldin complex"/>
    <property type="evidence" value="ECO:0007669"/>
    <property type="project" value="InterPro"/>
</dbReference>
<name>A0A151S2N4_CAJCA</name>
<dbReference type="GO" id="GO:0044183">
    <property type="term" value="F:protein folding chaperone"/>
    <property type="evidence" value="ECO:0007669"/>
    <property type="project" value="TreeGrafter"/>
</dbReference>
<dbReference type="GO" id="GO:0009409">
    <property type="term" value="P:response to cold"/>
    <property type="evidence" value="ECO:0007669"/>
    <property type="project" value="EnsemblPlants"/>
</dbReference>
<dbReference type="InterPro" id="IPR009053">
    <property type="entry name" value="Prefoldin"/>
</dbReference>
<evidence type="ECO:0000313" key="5">
    <source>
        <dbReference type="Proteomes" id="UP000075243"/>
    </source>
</evidence>
<reference evidence="4" key="1">
    <citation type="journal article" date="2012" name="Nat. Biotechnol.">
        <title>Draft genome sequence of pigeonpea (Cajanus cajan), an orphan legume crop of resource-poor farmers.</title>
        <authorList>
            <person name="Varshney R.K."/>
            <person name="Chen W."/>
            <person name="Li Y."/>
            <person name="Bharti A.K."/>
            <person name="Saxena R.K."/>
            <person name="Schlueter J.A."/>
            <person name="Donoghue M.T."/>
            <person name="Azam S."/>
            <person name="Fan G."/>
            <person name="Whaley A.M."/>
            <person name="Farmer A.D."/>
            <person name="Sheridan J."/>
            <person name="Iwata A."/>
            <person name="Tuteja R."/>
            <person name="Penmetsa R.V."/>
            <person name="Wu W."/>
            <person name="Upadhyaya H.D."/>
            <person name="Yang S.P."/>
            <person name="Shah T."/>
            <person name="Saxena K.B."/>
            <person name="Michael T."/>
            <person name="McCombie W.R."/>
            <person name="Yang B."/>
            <person name="Zhang G."/>
            <person name="Yang H."/>
            <person name="Wang J."/>
            <person name="Spillane C."/>
            <person name="Cook D.R."/>
            <person name="May G.D."/>
            <person name="Xu X."/>
            <person name="Jackson S.A."/>
        </authorList>
    </citation>
    <scope>NUCLEOTIDE SEQUENCE [LARGE SCALE GENOMIC DNA]</scope>
</reference>
<dbReference type="GO" id="GO:0005737">
    <property type="term" value="C:cytoplasm"/>
    <property type="evidence" value="ECO:0007669"/>
    <property type="project" value="TreeGrafter"/>
</dbReference>
<evidence type="ECO:0000313" key="4">
    <source>
        <dbReference type="EMBL" id="KYP49039.1"/>
    </source>
</evidence>
<dbReference type="Pfam" id="PF01920">
    <property type="entry name" value="Prefoldin_2"/>
    <property type="match status" value="1"/>
</dbReference>
<dbReference type="Gramene" id="C.cajan_29623.t">
    <property type="protein sequence ID" value="C.cajan_29623.t"/>
    <property type="gene ID" value="C.cajan_29623"/>
</dbReference>
<accession>A0A151S2N4</accession>
<dbReference type="AlphaFoldDB" id="A0A151S2N4"/>
<protein>
    <submittedName>
        <fullName evidence="4">Prefoldin subunit 1</fullName>
    </submittedName>
</protein>
<dbReference type="Gene3D" id="1.10.287.370">
    <property type="match status" value="1"/>
</dbReference>
<dbReference type="PANTHER" id="PTHR20903">
    <property type="entry name" value="PREFOLDIN SUBUNIT 1-RELATED"/>
    <property type="match status" value="1"/>
</dbReference>
<evidence type="ECO:0000256" key="1">
    <source>
        <dbReference type="ARBA" id="ARBA00008045"/>
    </source>
</evidence>